<keyword evidence="1" id="KW-0602">Photosynthesis</keyword>
<evidence type="ECO:0000313" key="5">
    <source>
        <dbReference type="EMBL" id="PHQ17033.1"/>
    </source>
</evidence>
<keyword evidence="2" id="KW-0604">Photosystem II</keyword>
<feature type="domain" description="Photosynthesis system II assembly factor Ycf48/Hcf136-like" evidence="4">
    <location>
        <begin position="54"/>
        <end position="114"/>
    </location>
</feature>
<feature type="domain" description="Photosynthesis system II assembly factor Ycf48/Hcf136-like" evidence="4">
    <location>
        <begin position="176"/>
        <end position="338"/>
    </location>
</feature>
<keyword evidence="6" id="KW-1185">Reference proteome</keyword>
<dbReference type="PANTHER" id="PTHR47199">
    <property type="entry name" value="PHOTOSYSTEM II STABILITY/ASSEMBLY FACTOR HCF136, CHLOROPLASTIC"/>
    <property type="match status" value="1"/>
</dbReference>
<dbReference type="GO" id="GO:0009523">
    <property type="term" value="C:photosystem II"/>
    <property type="evidence" value="ECO:0007669"/>
    <property type="project" value="UniProtKB-KW"/>
</dbReference>
<evidence type="ECO:0000313" key="6">
    <source>
        <dbReference type="Proteomes" id="UP000231409"/>
    </source>
</evidence>
<dbReference type="Pfam" id="PF14870">
    <property type="entry name" value="PSII_BNR"/>
    <property type="match status" value="2"/>
</dbReference>
<evidence type="ECO:0000259" key="4">
    <source>
        <dbReference type="Pfam" id="PF14870"/>
    </source>
</evidence>
<feature type="chain" id="PRO_5013699617" evidence="3">
    <location>
        <begin position="26"/>
        <end position="377"/>
    </location>
</feature>
<feature type="signal peptide" evidence="3">
    <location>
        <begin position="1"/>
        <end position="25"/>
    </location>
</feature>
<name>A0A2G1URE1_9GAMM</name>
<evidence type="ECO:0000256" key="2">
    <source>
        <dbReference type="ARBA" id="ARBA00023276"/>
    </source>
</evidence>
<organism evidence="5 6">
    <name type="scientific">Marinobacter profundi</name>
    <dbReference type="NCBI Taxonomy" id="2666256"/>
    <lineage>
        <taxon>Bacteria</taxon>
        <taxon>Pseudomonadati</taxon>
        <taxon>Pseudomonadota</taxon>
        <taxon>Gammaproteobacteria</taxon>
        <taxon>Pseudomonadales</taxon>
        <taxon>Marinobacteraceae</taxon>
        <taxon>Marinobacter</taxon>
    </lineage>
</organism>
<dbReference type="GO" id="GO:0015979">
    <property type="term" value="P:photosynthesis"/>
    <property type="evidence" value="ECO:0007669"/>
    <property type="project" value="UniProtKB-KW"/>
</dbReference>
<evidence type="ECO:0000256" key="1">
    <source>
        <dbReference type="ARBA" id="ARBA00022531"/>
    </source>
</evidence>
<dbReference type="SUPFAM" id="SSF110296">
    <property type="entry name" value="Oligoxyloglucan reducing end-specific cellobiohydrolase"/>
    <property type="match status" value="1"/>
</dbReference>
<dbReference type="InterPro" id="IPR028203">
    <property type="entry name" value="PSII_CF48-like_dom"/>
</dbReference>
<reference evidence="5 6" key="1">
    <citation type="submission" date="2017-09" db="EMBL/GenBank/DDBJ databases">
        <title>The draft genome sequences of Marinobacter sp. PWS21.</title>
        <authorList>
            <person name="Cao J."/>
        </authorList>
    </citation>
    <scope>NUCLEOTIDE SEQUENCE [LARGE SCALE GENOMIC DNA]</scope>
    <source>
        <strain evidence="5 6">PWS21</strain>
    </source>
</reference>
<evidence type="ECO:0000256" key="3">
    <source>
        <dbReference type="SAM" id="SignalP"/>
    </source>
</evidence>
<dbReference type="EMBL" id="NTFH01000001">
    <property type="protein sequence ID" value="PHQ17033.1"/>
    <property type="molecule type" value="Genomic_DNA"/>
</dbReference>
<protein>
    <submittedName>
        <fullName evidence="5">Photosystem I reaction center subunit IV</fullName>
    </submittedName>
</protein>
<dbReference type="Gene3D" id="2.130.10.10">
    <property type="entry name" value="YVTN repeat-like/Quinoprotein amine dehydrogenase"/>
    <property type="match status" value="2"/>
</dbReference>
<dbReference type="AlphaFoldDB" id="A0A2G1URE1"/>
<sequence>MRETLGAACLGFSMALSAPAAFALADIIETPARKTDLAPQSLLNDADRAGERVVAVGERGHIIYSDDEGQTWKQASVPVAVTLTAVDFSTDRDGWAVGHSGVILHSSDAGASWELQLTGIQAAELAIESKETRIGEMEVQIEEAPEDQKEDLEWALDDLIFSVENMKADLKIGPVNPLLDVWFEDAEHGFAVGAYGMFLRTLDGGASWQDWAPNLDNPSGYHLNGIARITGDALVVVGEAGQIHSSVDGGETWELRDSPYTGSLFGVTGTGQVNEVLAFGLRGNVLRSTDIGRSWVTVANDNGATLNGSAVASDGRISLVGNGGVVLMSTDAGQTFSEHVRSDREGIMDAVPISGNRLLLLGEGGVKLTDARGRNPQ</sequence>
<gene>
    <name evidence="5" type="ORF">CLH61_00255</name>
</gene>
<dbReference type="Proteomes" id="UP000231409">
    <property type="component" value="Unassembled WGS sequence"/>
</dbReference>
<dbReference type="InterPro" id="IPR015943">
    <property type="entry name" value="WD40/YVTN_repeat-like_dom_sf"/>
</dbReference>
<accession>A0A2G1URE1</accession>
<dbReference type="PANTHER" id="PTHR47199:SF2">
    <property type="entry name" value="PHOTOSYSTEM II STABILITY_ASSEMBLY FACTOR HCF136, CHLOROPLASTIC"/>
    <property type="match status" value="1"/>
</dbReference>
<comment type="caution">
    <text evidence="5">The sequence shown here is derived from an EMBL/GenBank/DDBJ whole genome shotgun (WGS) entry which is preliminary data.</text>
</comment>
<proteinExistence type="predicted"/>
<keyword evidence="3" id="KW-0732">Signal</keyword>